<dbReference type="InterPro" id="IPR018680">
    <property type="entry name" value="DUF2164"/>
</dbReference>
<name>A0A1R3T9D9_9HYPH</name>
<dbReference type="STRING" id="1907666.DSM25559_0334"/>
<evidence type="ECO:0000313" key="3">
    <source>
        <dbReference type="EMBL" id="POO52231.1"/>
    </source>
</evidence>
<reference evidence="5" key="1">
    <citation type="submission" date="2016-10" db="EMBL/GenBank/DDBJ databases">
        <authorList>
            <person name="Wibberg D."/>
        </authorList>
    </citation>
    <scope>NUCLEOTIDE SEQUENCE [LARGE SCALE GENOMIC DNA]</scope>
</reference>
<accession>A0A2S4EEH4</accession>
<dbReference type="Proteomes" id="UP000237447">
    <property type="component" value="Unassembled WGS sequence"/>
</dbReference>
<evidence type="ECO:0000313" key="5">
    <source>
        <dbReference type="Proteomes" id="UP000187891"/>
    </source>
</evidence>
<evidence type="ECO:0000313" key="1">
    <source>
        <dbReference type="EMBL" id="MDX8301365.1"/>
    </source>
</evidence>
<evidence type="ECO:0000313" key="2">
    <source>
        <dbReference type="EMBL" id="MDX8327783.1"/>
    </source>
</evidence>
<dbReference type="AlphaFoldDB" id="A0A1R3T9D9"/>
<dbReference type="GeneID" id="86879260"/>
<dbReference type="EMBL" id="FMUE01000001">
    <property type="protein sequence ID" value="SCX03628.1"/>
    <property type="molecule type" value="Genomic_DNA"/>
</dbReference>
<gene>
    <name evidence="3" type="ORF">CPJ18_07875</name>
    <name evidence="4" type="ORF">DSM25559_0334</name>
    <name evidence="1" type="ORF">RMR22_03850</name>
    <name evidence="2" type="ORF">RMS29_00985</name>
</gene>
<dbReference type="Pfam" id="PF09932">
    <property type="entry name" value="DUF2164"/>
    <property type="match status" value="1"/>
</dbReference>
<protein>
    <submittedName>
        <fullName evidence="1">DUF2164 domain-containing protein</fullName>
    </submittedName>
</protein>
<dbReference type="RefSeq" id="WP_077117363.1">
    <property type="nucleotide sequence ID" value="NZ_CP192764.1"/>
</dbReference>
<reference evidence="3 6" key="3">
    <citation type="journal article" date="2018" name="Syst. Appl. Microbiol.">
        <title>Agrobacterium rosae sp. nov., isolated from galls on different agricultural crops.</title>
        <authorList>
            <person name="Kuzmanovic N."/>
            <person name="Pulawska J."/>
            <person name="Smalla K."/>
            <person name="Nesme X."/>
        </authorList>
    </citation>
    <scope>NUCLEOTIDE SEQUENCE [LARGE SCALE GENOMIC DNA]</scope>
    <source>
        <strain evidence="3 6">NCPPB 1650</strain>
    </source>
</reference>
<accession>A0A1R3T9D9</accession>
<dbReference type="EMBL" id="JAVRAD010000001">
    <property type="protein sequence ID" value="MDX8327783.1"/>
    <property type="molecule type" value="Genomic_DNA"/>
</dbReference>
<proteinExistence type="predicted"/>
<dbReference type="Proteomes" id="UP001277561">
    <property type="component" value="Unassembled WGS sequence"/>
</dbReference>
<dbReference type="Proteomes" id="UP000187891">
    <property type="component" value="Unassembled WGS sequence"/>
</dbReference>
<evidence type="ECO:0000313" key="4">
    <source>
        <dbReference type="EMBL" id="SCX03628.1"/>
    </source>
</evidence>
<evidence type="ECO:0000313" key="7">
    <source>
        <dbReference type="Proteomes" id="UP001277561"/>
    </source>
</evidence>
<evidence type="ECO:0000313" key="6">
    <source>
        <dbReference type="Proteomes" id="UP000237447"/>
    </source>
</evidence>
<reference evidence="1 7" key="4">
    <citation type="journal article" date="2023" name="Phytobiomes J">
        <title>Deciphering the key players within the bacterial microbiota associated with aerial crown gall tumors on rhododendron: Insights into the gallobiome.</title>
        <authorList>
            <person name="Kuzmanovic N."/>
            <person name="Nesme J."/>
            <person name="Wolf J."/>
            <person name="Neumann-Schaal M."/>
            <person name="Petersen J."/>
            <person name="Fernandez-Gnecco G."/>
            <person name="Sproeer C."/>
            <person name="Bunk B."/>
            <person name="Overmann J."/>
            <person name="Sorensen S.J."/>
            <person name="Idczak E."/>
            <person name="Smalla K."/>
        </authorList>
    </citation>
    <scope>NUCLEOTIDE SEQUENCE</scope>
    <source>
        <strain evidence="1">Rho-11.1</strain>
        <strain evidence="2">Rho-14.1</strain>
        <strain evidence="7">rho-14.1</strain>
    </source>
</reference>
<dbReference type="EMBL" id="JAVRAF010000001">
    <property type="protein sequence ID" value="MDX8301365.1"/>
    <property type="molecule type" value="Genomic_DNA"/>
</dbReference>
<keyword evidence="7" id="KW-1185">Reference proteome</keyword>
<sequence>MKDVVLEKQQKADMVSATRAHLAEEFDLDIGALQAEMLVDKLGEILGPVYYNQGLQDAHAAMLRRMEDAAADIDVLEKHVPRRR</sequence>
<organism evidence="4 5">
    <name type="scientific">Agrobacterium rosae</name>
    <dbReference type="NCBI Taxonomy" id="1972867"/>
    <lineage>
        <taxon>Bacteria</taxon>
        <taxon>Pseudomonadati</taxon>
        <taxon>Pseudomonadota</taxon>
        <taxon>Alphaproteobacteria</taxon>
        <taxon>Hyphomicrobiales</taxon>
        <taxon>Rhizobiaceae</taxon>
        <taxon>Rhizobium/Agrobacterium group</taxon>
        <taxon>Agrobacterium</taxon>
    </lineage>
</organism>
<reference evidence="4" key="2">
    <citation type="submission" date="2016-10" db="EMBL/GenBank/DDBJ databases">
        <authorList>
            <person name="de Groot N.N."/>
        </authorList>
    </citation>
    <scope>NUCLEOTIDE SEQUENCE [LARGE SCALE GENOMIC DNA]</scope>
    <source>
        <strain evidence="4">DSM25559</strain>
    </source>
</reference>
<dbReference type="EMBL" id="NXEJ01000004">
    <property type="protein sequence ID" value="POO52231.1"/>
    <property type="molecule type" value="Genomic_DNA"/>
</dbReference>